<dbReference type="Proteomes" id="UP000054248">
    <property type="component" value="Unassembled WGS sequence"/>
</dbReference>
<reference evidence="1 2" key="1">
    <citation type="submission" date="2014-04" db="EMBL/GenBank/DDBJ databases">
        <authorList>
            <consortium name="DOE Joint Genome Institute"/>
            <person name="Kuo A."/>
            <person name="Girlanda M."/>
            <person name="Perotto S."/>
            <person name="Kohler A."/>
            <person name="Nagy L.G."/>
            <person name="Floudas D."/>
            <person name="Copeland A."/>
            <person name="Barry K.W."/>
            <person name="Cichocki N."/>
            <person name="Veneault-Fourrey C."/>
            <person name="LaButti K."/>
            <person name="Lindquist E.A."/>
            <person name="Lipzen A."/>
            <person name="Lundell T."/>
            <person name="Morin E."/>
            <person name="Murat C."/>
            <person name="Sun H."/>
            <person name="Tunlid A."/>
            <person name="Henrissat B."/>
            <person name="Grigoriev I.V."/>
            <person name="Hibbett D.S."/>
            <person name="Martin F."/>
            <person name="Nordberg H.P."/>
            <person name="Cantor M.N."/>
            <person name="Hua S.X."/>
        </authorList>
    </citation>
    <scope>NUCLEOTIDE SEQUENCE [LARGE SCALE GENOMIC DNA]</scope>
    <source>
        <strain evidence="1 2">MUT 4182</strain>
    </source>
</reference>
<dbReference type="HOGENOM" id="CLU_2833052_0_0_1"/>
<dbReference type="EMBL" id="KN823191">
    <property type="protein sequence ID" value="KIO20043.1"/>
    <property type="molecule type" value="Genomic_DNA"/>
</dbReference>
<protein>
    <submittedName>
        <fullName evidence="1">Uncharacterized protein</fullName>
    </submittedName>
</protein>
<proteinExistence type="predicted"/>
<evidence type="ECO:0000313" key="1">
    <source>
        <dbReference type="EMBL" id="KIO20043.1"/>
    </source>
</evidence>
<dbReference type="AlphaFoldDB" id="A0A0C3KEZ7"/>
<organism evidence="1 2">
    <name type="scientific">Tulasnella calospora MUT 4182</name>
    <dbReference type="NCBI Taxonomy" id="1051891"/>
    <lineage>
        <taxon>Eukaryota</taxon>
        <taxon>Fungi</taxon>
        <taxon>Dikarya</taxon>
        <taxon>Basidiomycota</taxon>
        <taxon>Agaricomycotina</taxon>
        <taxon>Agaricomycetes</taxon>
        <taxon>Cantharellales</taxon>
        <taxon>Tulasnellaceae</taxon>
        <taxon>Tulasnella</taxon>
    </lineage>
</organism>
<accession>A0A0C3KEZ7</accession>
<gene>
    <name evidence="1" type="ORF">M407DRAFT_245961</name>
</gene>
<evidence type="ECO:0000313" key="2">
    <source>
        <dbReference type="Proteomes" id="UP000054248"/>
    </source>
</evidence>
<keyword evidence="2" id="KW-1185">Reference proteome</keyword>
<reference evidence="2" key="2">
    <citation type="submission" date="2015-01" db="EMBL/GenBank/DDBJ databases">
        <title>Evolutionary Origins and Diversification of the Mycorrhizal Mutualists.</title>
        <authorList>
            <consortium name="DOE Joint Genome Institute"/>
            <consortium name="Mycorrhizal Genomics Consortium"/>
            <person name="Kohler A."/>
            <person name="Kuo A."/>
            <person name="Nagy L.G."/>
            <person name="Floudas D."/>
            <person name="Copeland A."/>
            <person name="Barry K.W."/>
            <person name="Cichocki N."/>
            <person name="Veneault-Fourrey C."/>
            <person name="LaButti K."/>
            <person name="Lindquist E.A."/>
            <person name="Lipzen A."/>
            <person name="Lundell T."/>
            <person name="Morin E."/>
            <person name="Murat C."/>
            <person name="Riley R."/>
            <person name="Ohm R."/>
            <person name="Sun H."/>
            <person name="Tunlid A."/>
            <person name="Henrissat B."/>
            <person name="Grigoriev I.V."/>
            <person name="Hibbett D.S."/>
            <person name="Martin F."/>
        </authorList>
    </citation>
    <scope>NUCLEOTIDE SEQUENCE [LARGE SCALE GENOMIC DNA]</scope>
    <source>
        <strain evidence="2">MUT 4182</strain>
    </source>
</reference>
<name>A0A0C3KEZ7_9AGAM</name>
<sequence>MTLSHTYRAGSFSTRPSRKWKNSRLFLRPYHDITKPCHSLGERAPLSTMILATLVVSLHQNNAQKI</sequence>